<dbReference type="RefSeq" id="XP_070880897.1">
    <property type="nucleotide sequence ID" value="XM_071033995.1"/>
</dbReference>
<dbReference type="Proteomes" id="UP001610432">
    <property type="component" value="Unassembled WGS sequence"/>
</dbReference>
<evidence type="ECO:0000256" key="2">
    <source>
        <dbReference type="ARBA" id="ARBA00006415"/>
    </source>
</evidence>
<dbReference type="GeneID" id="98149067"/>
<evidence type="ECO:0000256" key="7">
    <source>
        <dbReference type="ARBA" id="ARBA00022989"/>
    </source>
</evidence>
<evidence type="ECO:0000313" key="15">
    <source>
        <dbReference type="EMBL" id="KAL2861003.1"/>
    </source>
</evidence>
<dbReference type="InterPro" id="IPR057476">
    <property type="entry name" value="Cux_N"/>
</dbReference>
<dbReference type="InterPro" id="IPR012955">
    <property type="entry name" value="CASP_C"/>
</dbReference>
<feature type="domain" description="NACHT" evidence="14">
    <location>
        <begin position="86"/>
        <end position="236"/>
    </location>
</feature>
<comment type="similarity">
    <text evidence="2">Belongs to the CASP family.</text>
</comment>
<feature type="region of interest" description="Disordered" evidence="12">
    <location>
        <begin position="684"/>
        <end position="711"/>
    </location>
</feature>
<gene>
    <name evidence="15" type="ORF">BJX67DRAFT_386098</name>
</gene>
<sequence>MSRQQFDVSEGNIQAQGKFENSNFYQYVRDQDRQSRDRCLDYFAMTDPRDVKIAIHQTRGAALKESYEWILCHSQYLCWRDRNDSQVLWVKGDPGKGKTMLLCGIINELRPTTKLADSQAETLLSFFFCQATVPKLSNAQAVLRGLIYMLVDTQPSLLSHVQKRFRDAGEPQFGDAEAWTALCNMFLDILREASSDKIYIVVDALDECVQGQDKLLQFILQGTKEFPHVKWIISSRNHIEQRTRLDDSQSILSLELQENAESVSVAIGPYISNKISKLESLQNEDTLQKYVQRALQEKAEGTFLWVAFVVQELEGVDRWKDRIDERVGGNEVEGKNRWTLAITEGVAPQADTQNGHASEAGPGNTLSEGANKFQRAIAAWRGIDLSNTLAKLDITASDIVADQRDALVQRKDLAQKTKDFRKLDDAGKLAEYKSLLKAYQGFIDLLTNQGKSSSSAFLQLYSSLSEAPDPYPLLETSVDSLVLAEEIVPKLTSERDQCLTSQLEETEQRLQEERAARKKLEENQDSKTKEIEASWSAVLTEKTNNWTAKEKSLEEKVENQDRLIKDLKANYENDGGGNQSQHGASAAELELVSTELEKTSLRLTEMEARNEQLTLELAQAVSHSKEVQSTSIDDDPAYLRLQSENSSLLRKLDAARFDRESELEKVADYEEIRRELEMIESIEFSSGDDEDAGDIPDGANGSVTKAKEGGKNSSLEQLLLGRNKKLTDELTVLRVSHRDLQGQLETLRDDLLTTRGELEKSQNLSTTLENDLLRLQTEAANAFPPSALSLAGTYASKYPHSSRRGAVSPTSSIISGFDQSAMSNSTMEAIRAGEPVGGGSGLLPMTQAQRDRFKKKNAELEEELSKLYSTVKALRQEVASLQKDDLSLYEKTRYVSTYSRCQGALTSASSYANTPSSSSIHPSADTLSGLSVDRYQSAYEAQISPFAAFRGRESTRAYKQMSLPERVVFSLTRIILANRTSRNLFAGYCFALHILLFTMLYMMSSMEIERHGSASLGAATAASLNGGAGSGNSYSGQLHGDDWQQEGFNHAG</sequence>
<dbReference type="Pfam" id="PF24883">
    <property type="entry name" value="NPHP3_N"/>
    <property type="match status" value="1"/>
</dbReference>
<keyword evidence="9 11" id="KW-0175">Coiled coil</keyword>
<evidence type="ECO:0000259" key="14">
    <source>
        <dbReference type="PROSITE" id="PS50837"/>
    </source>
</evidence>
<name>A0ABR4L8Z5_9EURO</name>
<keyword evidence="6" id="KW-0677">Repeat</keyword>
<dbReference type="SUPFAM" id="SSF52540">
    <property type="entry name" value="P-loop containing nucleoside triphosphate hydrolases"/>
    <property type="match status" value="1"/>
</dbReference>
<keyword evidence="16" id="KW-1185">Reference proteome</keyword>
<keyword evidence="7 13" id="KW-1133">Transmembrane helix</keyword>
<evidence type="ECO:0000256" key="13">
    <source>
        <dbReference type="SAM" id="Phobius"/>
    </source>
</evidence>
<evidence type="ECO:0000256" key="5">
    <source>
        <dbReference type="ARBA" id="ARBA00022692"/>
    </source>
</evidence>
<dbReference type="EMBL" id="JBFXLQ010000077">
    <property type="protein sequence ID" value="KAL2861003.1"/>
    <property type="molecule type" value="Genomic_DNA"/>
</dbReference>
<feature type="transmembrane region" description="Helical" evidence="13">
    <location>
        <begin position="985"/>
        <end position="1003"/>
    </location>
</feature>
<comment type="caution">
    <text evidence="15">The sequence shown here is derived from an EMBL/GenBank/DDBJ whole genome shotgun (WGS) entry which is preliminary data.</text>
</comment>
<keyword evidence="5 13" id="KW-0812">Transmembrane</keyword>
<organism evidence="15 16">
    <name type="scientific">Aspergillus lucknowensis</name>
    <dbReference type="NCBI Taxonomy" id="176173"/>
    <lineage>
        <taxon>Eukaryota</taxon>
        <taxon>Fungi</taxon>
        <taxon>Dikarya</taxon>
        <taxon>Ascomycota</taxon>
        <taxon>Pezizomycotina</taxon>
        <taxon>Eurotiomycetes</taxon>
        <taxon>Eurotiomycetidae</taxon>
        <taxon>Eurotiales</taxon>
        <taxon>Aspergillaceae</taxon>
        <taxon>Aspergillus</taxon>
        <taxon>Aspergillus subgen. Nidulantes</taxon>
    </lineage>
</organism>
<dbReference type="PANTHER" id="PTHR14043">
    <property type="entry name" value="CCAAT DISPLACEMENT PROTEIN-RELATED"/>
    <property type="match status" value="1"/>
</dbReference>
<evidence type="ECO:0000313" key="16">
    <source>
        <dbReference type="Proteomes" id="UP001610432"/>
    </source>
</evidence>
<feature type="coiled-coil region" evidence="11">
    <location>
        <begin position="496"/>
        <end position="623"/>
    </location>
</feature>
<comment type="subcellular location">
    <subcellularLocation>
        <location evidence="1">Golgi apparatus membrane</location>
        <topology evidence="1">Single-pass type IV membrane protein</topology>
    </subcellularLocation>
</comment>
<evidence type="ECO:0000256" key="4">
    <source>
        <dbReference type="ARBA" id="ARBA00022448"/>
    </source>
</evidence>
<keyword evidence="8" id="KW-0333">Golgi apparatus</keyword>
<dbReference type="Gene3D" id="3.40.50.300">
    <property type="entry name" value="P-loop containing nucleotide triphosphate hydrolases"/>
    <property type="match status" value="1"/>
</dbReference>
<dbReference type="Pfam" id="PF25398">
    <property type="entry name" value="CUX1_N"/>
    <property type="match status" value="1"/>
</dbReference>
<accession>A0ABR4L8Z5</accession>
<dbReference type="InterPro" id="IPR027417">
    <property type="entry name" value="P-loop_NTPase"/>
</dbReference>
<evidence type="ECO:0000256" key="6">
    <source>
        <dbReference type="ARBA" id="ARBA00022737"/>
    </source>
</evidence>
<keyword evidence="4" id="KW-0813">Transport</keyword>
<keyword evidence="10 13" id="KW-0472">Membrane</keyword>
<dbReference type="InterPro" id="IPR007111">
    <property type="entry name" value="NACHT_NTPase"/>
</dbReference>
<protein>
    <recommendedName>
        <fullName evidence="3">Protein CASP</fullName>
    </recommendedName>
</protein>
<evidence type="ECO:0000256" key="3">
    <source>
        <dbReference type="ARBA" id="ARBA00018691"/>
    </source>
</evidence>
<dbReference type="PANTHER" id="PTHR14043:SF2">
    <property type="entry name" value="HOMEOBOX PROTEIN CUT"/>
    <property type="match status" value="1"/>
</dbReference>
<evidence type="ECO:0000256" key="1">
    <source>
        <dbReference type="ARBA" id="ARBA00004409"/>
    </source>
</evidence>
<dbReference type="Pfam" id="PF08172">
    <property type="entry name" value="CASP_C"/>
    <property type="match status" value="1"/>
</dbReference>
<reference evidence="15 16" key="1">
    <citation type="submission" date="2024-07" db="EMBL/GenBank/DDBJ databases">
        <title>Section-level genome sequencing and comparative genomics of Aspergillus sections Usti and Cavernicolus.</title>
        <authorList>
            <consortium name="Lawrence Berkeley National Laboratory"/>
            <person name="Nybo J.L."/>
            <person name="Vesth T.C."/>
            <person name="Theobald S."/>
            <person name="Frisvad J.C."/>
            <person name="Larsen T.O."/>
            <person name="Kjaerboelling I."/>
            <person name="Rothschild-Mancinelli K."/>
            <person name="Lyhne E.K."/>
            <person name="Kogle M.E."/>
            <person name="Barry K."/>
            <person name="Clum A."/>
            <person name="Na H."/>
            <person name="Ledsgaard L."/>
            <person name="Lin J."/>
            <person name="Lipzen A."/>
            <person name="Kuo A."/>
            <person name="Riley R."/>
            <person name="Mondo S."/>
            <person name="Labutti K."/>
            <person name="Haridas S."/>
            <person name="Pangalinan J."/>
            <person name="Salamov A.A."/>
            <person name="Simmons B.A."/>
            <person name="Magnuson J.K."/>
            <person name="Chen J."/>
            <person name="Drula E."/>
            <person name="Henrissat B."/>
            <person name="Wiebenga A."/>
            <person name="Lubbers R.J."/>
            <person name="Gomes A.C."/>
            <person name="Macurrencykelacurrency M.R."/>
            <person name="Stajich J."/>
            <person name="Grigoriev I.V."/>
            <person name="Mortensen U.H."/>
            <person name="De Vries R.P."/>
            <person name="Baker S.E."/>
            <person name="Andersen M.R."/>
        </authorList>
    </citation>
    <scope>NUCLEOTIDE SEQUENCE [LARGE SCALE GENOMIC DNA]</scope>
    <source>
        <strain evidence="15 16">CBS 449.75</strain>
    </source>
</reference>
<proteinExistence type="inferred from homology"/>
<dbReference type="InterPro" id="IPR056884">
    <property type="entry name" value="NPHP3-like_N"/>
</dbReference>
<dbReference type="PROSITE" id="PS50837">
    <property type="entry name" value="NACHT"/>
    <property type="match status" value="1"/>
</dbReference>
<evidence type="ECO:0000256" key="8">
    <source>
        <dbReference type="ARBA" id="ARBA00023034"/>
    </source>
</evidence>
<evidence type="ECO:0000256" key="9">
    <source>
        <dbReference type="ARBA" id="ARBA00023054"/>
    </source>
</evidence>
<evidence type="ECO:0000256" key="12">
    <source>
        <dbReference type="SAM" id="MobiDB-lite"/>
    </source>
</evidence>
<evidence type="ECO:0000256" key="11">
    <source>
        <dbReference type="SAM" id="Coils"/>
    </source>
</evidence>
<evidence type="ECO:0000256" key="10">
    <source>
        <dbReference type="ARBA" id="ARBA00023136"/>
    </source>
</evidence>
<feature type="coiled-coil region" evidence="11">
    <location>
        <begin position="843"/>
        <end position="884"/>
    </location>
</feature>